<sequence length="105" mass="11574">MAHKTKKTDKDIDPVKVAESDILAKRDRSIDVLRGLTCLAMVLVNTAGPVRPSWLSHPTSIHQSITFADVSRLLVVTSLFQKKKPLCGSNEKKVPMFTKSGNITD</sequence>
<evidence type="ECO:0000313" key="2">
    <source>
        <dbReference type="Proteomes" id="UP000325313"/>
    </source>
</evidence>
<evidence type="ECO:0000313" key="1">
    <source>
        <dbReference type="EMBL" id="KAA1113657.1"/>
    </source>
</evidence>
<dbReference type="AlphaFoldDB" id="A0A5B0QKB1"/>
<organism evidence="1 2">
    <name type="scientific">Puccinia graminis f. sp. tritici</name>
    <dbReference type="NCBI Taxonomy" id="56615"/>
    <lineage>
        <taxon>Eukaryota</taxon>
        <taxon>Fungi</taxon>
        <taxon>Dikarya</taxon>
        <taxon>Basidiomycota</taxon>
        <taxon>Pucciniomycotina</taxon>
        <taxon>Pucciniomycetes</taxon>
        <taxon>Pucciniales</taxon>
        <taxon>Pucciniaceae</taxon>
        <taxon>Puccinia</taxon>
    </lineage>
</organism>
<dbReference type="EMBL" id="VDEP01000276">
    <property type="protein sequence ID" value="KAA1113657.1"/>
    <property type="molecule type" value="Genomic_DNA"/>
</dbReference>
<reference evidence="1 2" key="1">
    <citation type="submission" date="2019-05" db="EMBL/GenBank/DDBJ databases">
        <title>Emergence of the Ug99 lineage of the wheat stem rust pathogen through somatic hybridization.</title>
        <authorList>
            <person name="Li F."/>
            <person name="Upadhyaya N.M."/>
            <person name="Sperschneider J."/>
            <person name="Matny O."/>
            <person name="Nguyen-Phuc H."/>
            <person name="Mago R."/>
            <person name="Raley C."/>
            <person name="Miller M.E."/>
            <person name="Silverstein K.A.T."/>
            <person name="Henningsen E."/>
            <person name="Hirsch C.D."/>
            <person name="Visser B."/>
            <person name="Pretorius Z.A."/>
            <person name="Steffenson B.J."/>
            <person name="Schwessinger B."/>
            <person name="Dodds P.N."/>
            <person name="Figueroa M."/>
        </authorList>
    </citation>
    <scope>NUCLEOTIDE SEQUENCE [LARGE SCALE GENOMIC DNA]</scope>
    <source>
        <strain evidence="1 2">Ug99</strain>
    </source>
</reference>
<name>A0A5B0QKB1_PUCGR</name>
<dbReference type="Proteomes" id="UP000325313">
    <property type="component" value="Unassembled WGS sequence"/>
</dbReference>
<gene>
    <name evidence="1" type="ORF">PGTUg99_016814</name>
</gene>
<proteinExistence type="predicted"/>
<protein>
    <recommendedName>
        <fullName evidence="3">DUF5009 domain-containing protein</fullName>
    </recommendedName>
</protein>
<evidence type="ECO:0008006" key="3">
    <source>
        <dbReference type="Google" id="ProtNLM"/>
    </source>
</evidence>
<accession>A0A5B0QKB1</accession>
<comment type="caution">
    <text evidence="1">The sequence shown here is derived from an EMBL/GenBank/DDBJ whole genome shotgun (WGS) entry which is preliminary data.</text>
</comment>